<comment type="caution">
    <text evidence="8">The sequence shown here is derived from an EMBL/GenBank/DDBJ whole genome shotgun (WGS) entry which is preliminary data.</text>
</comment>
<keyword evidence="2" id="KW-0698">rRNA processing</keyword>
<dbReference type="GO" id="GO:0006364">
    <property type="term" value="P:rRNA processing"/>
    <property type="evidence" value="ECO:0007669"/>
    <property type="project" value="UniProtKB-KW"/>
</dbReference>
<dbReference type="AlphaFoldDB" id="A0AB34ICW1"/>
<keyword evidence="5" id="KW-0539">Nucleus</keyword>
<evidence type="ECO:0000313" key="8">
    <source>
        <dbReference type="EMBL" id="KAL1495409.1"/>
    </source>
</evidence>
<dbReference type="PANTHER" id="PTHR18359:SF0">
    <property type="entry name" value="U3 SMALL NUCLEOLAR RNA-ASSOCIATED PROTEIN 18 HOMOLOG"/>
    <property type="match status" value="1"/>
</dbReference>
<feature type="compositionally biased region" description="Low complexity" evidence="7">
    <location>
        <begin position="29"/>
        <end position="48"/>
    </location>
</feature>
<feature type="region of interest" description="Disordered" evidence="7">
    <location>
        <begin position="1"/>
        <end position="96"/>
    </location>
</feature>
<comment type="subcellular location">
    <subcellularLocation>
        <location evidence="1">Nucleus</location>
        <location evidence="1">Nucleolus</location>
    </subcellularLocation>
</comment>
<dbReference type="PANTHER" id="PTHR18359">
    <property type="entry name" value="WD-REPEAT PROTEIN-RELATED"/>
    <property type="match status" value="1"/>
</dbReference>
<organism evidence="8 9">
    <name type="scientific">Prymnesium parvum</name>
    <name type="common">Toxic golden alga</name>
    <dbReference type="NCBI Taxonomy" id="97485"/>
    <lineage>
        <taxon>Eukaryota</taxon>
        <taxon>Haptista</taxon>
        <taxon>Haptophyta</taxon>
        <taxon>Prymnesiophyceae</taxon>
        <taxon>Prymnesiales</taxon>
        <taxon>Prymnesiaceae</taxon>
        <taxon>Prymnesium</taxon>
    </lineage>
</organism>
<dbReference type="SUPFAM" id="SSF50978">
    <property type="entry name" value="WD40 repeat-like"/>
    <property type="match status" value="1"/>
</dbReference>
<dbReference type="GO" id="GO:0034388">
    <property type="term" value="C:Pwp2p-containing subcomplex of 90S preribosome"/>
    <property type="evidence" value="ECO:0007669"/>
    <property type="project" value="TreeGrafter"/>
</dbReference>
<dbReference type="InterPro" id="IPR045161">
    <property type="entry name" value="Utp18"/>
</dbReference>
<evidence type="ECO:0008006" key="10">
    <source>
        <dbReference type="Google" id="ProtNLM"/>
    </source>
</evidence>
<dbReference type="Proteomes" id="UP001515480">
    <property type="component" value="Unassembled WGS sequence"/>
</dbReference>
<dbReference type="InterPro" id="IPR015943">
    <property type="entry name" value="WD40/YVTN_repeat-like_dom_sf"/>
</dbReference>
<feature type="compositionally biased region" description="Acidic residues" evidence="7">
    <location>
        <begin position="58"/>
        <end position="90"/>
    </location>
</feature>
<dbReference type="Gene3D" id="2.130.10.10">
    <property type="entry name" value="YVTN repeat-like/Quinoprotein amine dehydrogenase"/>
    <property type="match status" value="1"/>
</dbReference>
<dbReference type="InterPro" id="IPR036322">
    <property type="entry name" value="WD40_repeat_dom_sf"/>
</dbReference>
<evidence type="ECO:0000256" key="2">
    <source>
        <dbReference type="ARBA" id="ARBA00022552"/>
    </source>
</evidence>
<evidence type="ECO:0000256" key="6">
    <source>
        <dbReference type="ARBA" id="ARBA00025767"/>
    </source>
</evidence>
<dbReference type="InterPro" id="IPR001680">
    <property type="entry name" value="WD40_rpt"/>
</dbReference>
<evidence type="ECO:0000256" key="4">
    <source>
        <dbReference type="ARBA" id="ARBA00022737"/>
    </source>
</evidence>
<evidence type="ECO:0000256" key="3">
    <source>
        <dbReference type="ARBA" id="ARBA00022574"/>
    </source>
</evidence>
<keyword evidence="3" id="KW-0853">WD repeat</keyword>
<dbReference type="SMART" id="SM00320">
    <property type="entry name" value="WD40"/>
    <property type="match status" value="5"/>
</dbReference>
<name>A0AB34ICW1_PRYPA</name>
<keyword evidence="4" id="KW-0677">Repeat</keyword>
<keyword evidence="9" id="KW-1185">Reference proteome</keyword>
<proteinExistence type="inferred from homology"/>
<dbReference type="Pfam" id="PF00400">
    <property type="entry name" value="WD40"/>
    <property type="match status" value="1"/>
</dbReference>
<dbReference type="GO" id="GO:0032040">
    <property type="term" value="C:small-subunit processome"/>
    <property type="evidence" value="ECO:0007669"/>
    <property type="project" value="TreeGrafter"/>
</dbReference>
<comment type="similarity">
    <text evidence="6">Belongs to the WD repeat UTP18 family.</text>
</comment>
<evidence type="ECO:0000256" key="5">
    <source>
        <dbReference type="ARBA" id="ARBA00023242"/>
    </source>
</evidence>
<protein>
    <recommendedName>
        <fullName evidence="10">U3 small nucleolar RNA-associated protein 18 homolog</fullName>
    </recommendedName>
</protein>
<evidence type="ECO:0000313" key="9">
    <source>
        <dbReference type="Proteomes" id="UP001515480"/>
    </source>
</evidence>
<dbReference type="EMBL" id="JBGBPQ010000032">
    <property type="protein sequence ID" value="KAL1495409.1"/>
    <property type="molecule type" value="Genomic_DNA"/>
</dbReference>
<evidence type="ECO:0000256" key="7">
    <source>
        <dbReference type="SAM" id="MobiDB-lite"/>
    </source>
</evidence>
<reference evidence="8 9" key="1">
    <citation type="journal article" date="2024" name="Science">
        <title>Giant polyketide synthase enzymes in the biosynthesis of giant marine polyether toxins.</title>
        <authorList>
            <person name="Fallon T.R."/>
            <person name="Shende V.V."/>
            <person name="Wierzbicki I.H."/>
            <person name="Pendleton A.L."/>
            <person name="Watervoot N.F."/>
            <person name="Auber R.P."/>
            <person name="Gonzalez D.J."/>
            <person name="Wisecaver J.H."/>
            <person name="Moore B.S."/>
        </authorList>
    </citation>
    <scope>NUCLEOTIDE SEQUENCE [LARGE SCALE GENOMIC DNA]</scope>
    <source>
        <strain evidence="8 9">12B1</strain>
    </source>
</reference>
<evidence type="ECO:0000256" key="1">
    <source>
        <dbReference type="ARBA" id="ARBA00004604"/>
    </source>
</evidence>
<sequence length="515" mass="55618">MADDAADLFTIDATPDPIPRKRPRERPAESSASAAHAAAAERALAKAVFGGGVGSGEGEVEERSEGEEEGEEEEEEGKEEEEGEEEEEAAEERVARAAAWVDADDEAQVVAVGSGPRRLRKLRTSRAEASLGGAEYVQRLRAQFASVQPDTAWAALPARQHTRLGGEEDEAEGVLRDAAPLLGKARALPHDVLSLRRVSDLNAEEPSHSVVPVVQWHPNAQLALTAGPDQTLRLFRVDGTANHKVQSVHATKMPIASAAFTADGSQVLMCGASKNWGVFDLHSASLQWLPGVMGRHDRAFKLIVPSPDGSCLAMLTESNALLLLSAKTKQLIATLQGATAGKWSNQCLTFSNDGEYLHAASIGSKLQVWDVRRRCCVHSWNDRGGTRVTAIDASSDGQLLAVGSDSGAVNLYRAAEVHRAERPPPVKEFLNLRSAITCVRFNPSSEMVVFSTKYTKNALRVAHVARHQVFANWPTSKTPLNYVQTSAFSPHSGFMATGNDKGKVLLHRLNHFEQA</sequence>
<gene>
    <name evidence="8" type="ORF">AB1Y20_016777</name>
</gene>
<accession>A0AB34ICW1</accession>